<keyword evidence="2" id="KW-1185">Reference proteome</keyword>
<reference evidence="1 2" key="1">
    <citation type="submission" date="2020-01" db="EMBL/GenBank/DDBJ databases">
        <authorList>
            <person name="Lee S.D."/>
        </authorList>
    </citation>
    <scope>NUCLEOTIDE SEQUENCE [LARGE SCALE GENOMIC DNA]</scope>
    <source>
        <strain evidence="1 2">SAP-35</strain>
    </source>
</reference>
<dbReference type="EMBL" id="JAADJT010000009">
    <property type="protein sequence ID" value="NGZ86408.1"/>
    <property type="molecule type" value="Genomic_DNA"/>
</dbReference>
<comment type="caution">
    <text evidence="1">The sequence shown here is derived from an EMBL/GenBank/DDBJ whole genome shotgun (WGS) entry which is preliminary data.</text>
</comment>
<sequence length="135" mass="15558">MLQRVRQRAGGDRKKLEQVARFAALGLIETEGALAREQRVVDEALAAIGLVAVTPVTKLEELYLWPENVRSWNLFHAVGTQWNIGANGAVGLNYQGVEMVMRNWRIKRRDEQRVFREIQVMERATLRAWEERKDG</sequence>
<organism evidence="1 2">
    <name type="scientific">Duganella aceris</name>
    <dbReference type="NCBI Taxonomy" id="2703883"/>
    <lineage>
        <taxon>Bacteria</taxon>
        <taxon>Pseudomonadati</taxon>
        <taxon>Pseudomonadota</taxon>
        <taxon>Betaproteobacteria</taxon>
        <taxon>Burkholderiales</taxon>
        <taxon>Oxalobacteraceae</taxon>
        <taxon>Telluria group</taxon>
        <taxon>Duganella</taxon>
    </lineage>
</organism>
<accession>A0ABX0FPJ6</accession>
<protein>
    <submittedName>
        <fullName evidence="1">DUF1799 domain-containing protein</fullName>
    </submittedName>
</protein>
<name>A0ABX0FPJ6_9BURK</name>
<dbReference type="Pfam" id="PF08809">
    <property type="entry name" value="DUF1799"/>
    <property type="match status" value="1"/>
</dbReference>
<evidence type="ECO:0000313" key="2">
    <source>
        <dbReference type="Proteomes" id="UP000666369"/>
    </source>
</evidence>
<dbReference type="InterPro" id="IPR014915">
    <property type="entry name" value="Phage_TLS_TfmB"/>
</dbReference>
<reference evidence="2" key="2">
    <citation type="submission" date="2023-07" db="EMBL/GenBank/DDBJ databases">
        <title>Duganella aceri sp. nov., isolated from tree sap.</title>
        <authorList>
            <person name="Kim I.S."/>
        </authorList>
    </citation>
    <scope>NUCLEOTIDE SEQUENCE [LARGE SCALE GENOMIC DNA]</scope>
    <source>
        <strain evidence="2">SAP-35</strain>
    </source>
</reference>
<dbReference type="Proteomes" id="UP000666369">
    <property type="component" value="Unassembled WGS sequence"/>
</dbReference>
<gene>
    <name evidence="1" type="ORF">GW587_19375</name>
</gene>
<proteinExistence type="predicted"/>
<dbReference type="RefSeq" id="WP_166106258.1">
    <property type="nucleotide sequence ID" value="NZ_JAADJT010000009.1"/>
</dbReference>
<evidence type="ECO:0000313" key="1">
    <source>
        <dbReference type="EMBL" id="NGZ86408.1"/>
    </source>
</evidence>